<dbReference type="InterPro" id="IPR002126">
    <property type="entry name" value="Cadherin-like_dom"/>
</dbReference>
<dbReference type="Pfam" id="PF13734">
    <property type="entry name" value="Inhibitor_I69"/>
    <property type="match status" value="1"/>
</dbReference>
<evidence type="ECO:0000259" key="7">
    <source>
        <dbReference type="PROSITE" id="PS50268"/>
    </source>
</evidence>
<keyword evidence="2" id="KW-0645">Protease</keyword>
<reference evidence="8 9" key="1">
    <citation type="journal article" date="2015" name="Int. J. Syst. Evol. Microbiol.">
        <title>Mariniphaga sediminis sp. nov., isolated from coastal sediment.</title>
        <authorList>
            <person name="Wang F.Q."/>
            <person name="Shen Q.Y."/>
            <person name="Chen G.J."/>
            <person name="Du Z.J."/>
        </authorList>
    </citation>
    <scope>NUCLEOTIDE SEQUENCE [LARGE SCALE GENOMIC DNA]</scope>
    <source>
        <strain evidence="8 9">SY21</strain>
    </source>
</reference>
<dbReference type="GO" id="GO:0006508">
    <property type="term" value="P:proteolysis"/>
    <property type="evidence" value="ECO:0007669"/>
    <property type="project" value="UniProtKB-KW"/>
</dbReference>
<dbReference type="InterPro" id="IPR044934">
    <property type="entry name" value="Streptopain_sf"/>
</dbReference>
<protein>
    <submittedName>
        <fullName evidence="8">T9SS C-terminal target domain-containing protein</fullName>
    </submittedName>
</protein>
<evidence type="ECO:0000313" key="9">
    <source>
        <dbReference type="Proteomes" id="UP000266441"/>
    </source>
</evidence>
<dbReference type="GO" id="GO:0016020">
    <property type="term" value="C:membrane"/>
    <property type="evidence" value="ECO:0007669"/>
    <property type="project" value="InterPro"/>
</dbReference>
<evidence type="ECO:0000256" key="1">
    <source>
        <dbReference type="ARBA" id="ARBA00009693"/>
    </source>
</evidence>
<feature type="domain" description="Cadherin" evidence="7">
    <location>
        <begin position="381"/>
        <end position="513"/>
    </location>
</feature>
<evidence type="ECO:0000313" key="8">
    <source>
        <dbReference type="EMBL" id="RIH63884.1"/>
    </source>
</evidence>
<sequence length="566" mass="63981">MKRLGVIFILFVLFFSAYGEKVQKQRALDISLKFFSHRFNIENRTVREIEEVREKEVLTHYVINYEPEGWALVAADDRVKPILAYSVTGEFNVDRSLTSPEIKYWLSIYQNQIYSTVKESTLSKNRDWDKWLEDDMVQTKSATASVSPLLSAEWNQDTGWNRFCPVDEEGPGGHALVGCVGVAMAQAMSVAKYPEKPQGKHSYVHDTYGTIYLNYDNEVAYNWDGMSASASDNENASLLYHCAVAVSMDFGPDGSGSLSSRVAPALKEHFGYTDDVKYYQRFESDSEWKELLKSELNKGNVLVYSGDPGTGDAGHSFNIDGYDINDYFHFNWGWSGKYNGYYSIDNINPGDNKFNKNQDVVVGISEPYFGPTDIILSARKVSEELPVGSFVATIEVKDNSPEDFFTYQLDGGPKFPKGRLEASFYIENDSLKTKYVFDASVKDEYILNIEVTDTDFNTYSEEFIIEILPKSYTSSAELSADSKSPKIFYSNTNNAITILTENDSYLNAVVDVFDIRGVKIYSGFLESNRQLINPGSLNEGIYLVRVLDKKGSKQPYVQKLLISNRL</sequence>
<gene>
    <name evidence="8" type="ORF">D1164_17240</name>
</gene>
<dbReference type="InterPro" id="IPR015919">
    <property type="entry name" value="Cadherin-like_sf"/>
</dbReference>
<evidence type="ECO:0000256" key="3">
    <source>
        <dbReference type="ARBA" id="ARBA00022729"/>
    </source>
</evidence>
<dbReference type="PRINTS" id="PR00797">
    <property type="entry name" value="STREPTOPAIN"/>
</dbReference>
<dbReference type="CDD" id="cd11304">
    <property type="entry name" value="Cadherin_repeat"/>
    <property type="match status" value="1"/>
</dbReference>
<dbReference type="Gene3D" id="3.90.70.50">
    <property type="entry name" value="Peptidase C10, streptopain"/>
    <property type="match status" value="1"/>
</dbReference>
<proteinExistence type="inferred from homology"/>
<dbReference type="NCBIfam" id="TIGR04183">
    <property type="entry name" value="Por_Secre_tail"/>
    <property type="match status" value="1"/>
</dbReference>
<keyword evidence="9" id="KW-1185">Reference proteome</keyword>
<dbReference type="InterPro" id="IPR000200">
    <property type="entry name" value="Peptidase_C10"/>
</dbReference>
<keyword evidence="5" id="KW-0788">Thiol protease</keyword>
<evidence type="ECO:0000256" key="2">
    <source>
        <dbReference type="ARBA" id="ARBA00022670"/>
    </source>
</evidence>
<evidence type="ECO:0000256" key="4">
    <source>
        <dbReference type="ARBA" id="ARBA00022801"/>
    </source>
</evidence>
<evidence type="ECO:0000256" key="5">
    <source>
        <dbReference type="ARBA" id="ARBA00022807"/>
    </source>
</evidence>
<dbReference type="Gene3D" id="2.60.40.60">
    <property type="entry name" value="Cadherins"/>
    <property type="match status" value="1"/>
</dbReference>
<dbReference type="AlphaFoldDB" id="A0A399CW03"/>
<dbReference type="PROSITE" id="PS50268">
    <property type="entry name" value="CADHERIN_2"/>
    <property type="match status" value="1"/>
</dbReference>
<keyword evidence="3" id="KW-0732">Signal</keyword>
<keyword evidence="4" id="KW-0378">Hydrolase</keyword>
<dbReference type="OrthoDB" id="2235251at2"/>
<dbReference type="GO" id="GO:0005509">
    <property type="term" value="F:calcium ion binding"/>
    <property type="evidence" value="ECO:0007669"/>
    <property type="project" value="InterPro"/>
</dbReference>
<dbReference type="InterPro" id="IPR025896">
    <property type="entry name" value="Spi_Prtas-inh"/>
</dbReference>
<dbReference type="Pfam" id="PF01640">
    <property type="entry name" value="Peptidase_C10"/>
    <property type="match status" value="1"/>
</dbReference>
<comment type="similarity">
    <text evidence="1">Belongs to the peptidase C10 family.</text>
</comment>
<feature type="active site" description="Nucleophile" evidence="6">
    <location>
        <position position="179"/>
    </location>
</feature>
<dbReference type="GO" id="GO:0007156">
    <property type="term" value="P:homophilic cell adhesion via plasma membrane adhesion molecules"/>
    <property type="evidence" value="ECO:0007669"/>
    <property type="project" value="InterPro"/>
</dbReference>
<dbReference type="InterPro" id="IPR038765">
    <property type="entry name" value="Papain-like_cys_pep_sf"/>
</dbReference>
<dbReference type="SUPFAM" id="SSF49313">
    <property type="entry name" value="Cadherin-like"/>
    <property type="match status" value="1"/>
</dbReference>
<accession>A0A399CW03</accession>
<dbReference type="InterPro" id="IPR026444">
    <property type="entry name" value="Secre_tail"/>
</dbReference>
<dbReference type="SUPFAM" id="SSF54001">
    <property type="entry name" value="Cysteine proteinases"/>
    <property type="match status" value="1"/>
</dbReference>
<evidence type="ECO:0000256" key="6">
    <source>
        <dbReference type="PIRSR" id="PIRSR600200-1"/>
    </source>
</evidence>
<dbReference type="Proteomes" id="UP000266441">
    <property type="component" value="Unassembled WGS sequence"/>
</dbReference>
<comment type="caution">
    <text evidence="8">The sequence shown here is derived from an EMBL/GenBank/DDBJ whole genome shotgun (WGS) entry which is preliminary data.</text>
</comment>
<dbReference type="GO" id="GO:0008234">
    <property type="term" value="F:cysteine-type peptidase activity"/>
    <property type="evidence" value="ECO:0007669"/>
    <property type="project" value="UniProtKB-KW"/>
</dbReference>
<feature type="active site" description="Proton acceptor" evidence="6">
    <location>
        <position position="315"/>
    </location>
</feature>
<name>A0A399CW03_9BACT</name>
<dbReference type="EMBL" id="QWET01000015">
    <property type="protein sequence ID" value="RIH63884.1"/>
    <property type="molecule type" value="Genomic_DNA"/>
</dbReference>
<organism evidence="8 9">
    <name type="scientific">Mariniphaga sediminis</name>
    <dbReference type="NCBI Taxonomy" id="1628158"/>
    <lineage>
        <taxon>Bacteria</taxon>
        <taxon>Pseudomonadati</taxon>
        <taxon>Bacteroidota</taxon>
        <taxon>Bacteroidia</taxon>
        <taxon>Marinilabiliales</taxon>
        <taxon>Prolixibacteraceae</taxon>
        <taxon>Mariniphaga</taxon>
    </lineage>
</organism>